<dbReference type="AlphaFoldDB" id="R7UTG0"/>
<feature type="region of interest" description="Disordered" evidence="2">
    <location>
        <begin position="829"/>
        <end position="869"/>
    </location>
</feature>
<dbReference type="STRING" id="283909.R7UTG0"/>
<dbReference type="EMBL" id="KB298217">
    <property type="protein sequence ID" value="ELU09475.1"/>
    <property type="molecule type" value="Genomic_DNA"/>
</dbReference>
<dbReference type="Pfam" id="PF15261">
    <property type="entry name" value="JHY"/>
    <property type="match status" value="1"/>
</dbReference>
<feature type="compositionally biased region" description="Polar residues" evidence="2">
    <location>
        <begin position="253"/>
        <end position="263"/>
    </location>
</feature>
<feature type="compositionally biased region" description="Basic and acidic residues" evidence="2">
    <location>
        <begin position="540"/>
        <end position="549"/>
    </location>
</feature>
<dbReference type="HOGENOM" id="CLU_322438_0_0_1"/>
<evidence type="ECO:0000313" key="4">
    <source>
        <dbReference type="EnsemblMetazoa" id="CapteP223668"/>
    </source>
</evidence>
<reference evidence="4" key="3">
    <citation type="submission" date="2015-06" db="UniProtKB">
        <authorList>
            <consortium name="EnsemblMetazoa"/>
        </authorList>
    </citation>
    <scope>IDENTIFICATION</scope>
</reference>
<evidence type="ECO:0000256" key="1">
    <source>
        <dbReference type="SAM" id="Coils"/>
    </source>
</evidence>
<dbReference type="OMA" id="KETNDIM"/>
<dbReference type="GO" id="GO:0035082">
    <property type="term" value="P:axoneme assembly"/>
    <property type="evidence" value="ECO:0007669"/>
    <property type="project" value="TreeGrafter"/>
</dbReference>
<organism evidence="3">
    <name type="scientific">Capitella teleta</name>
    <name type="common">Polychaete worm</name>
    <dbReference type="NCBI Taxonomy" id="283909"/>
    <lineage>
        <taxon>Eukaryota</taxon>
        <taxon>Metazoa</taxon>
        <taxon>Spiralia</taxon>
        <taxon>Lophotrochozoa</taxon>
        <taxon>Annelida</taxon>
        <taxon>Polychaeta</taxon>
        <taxon>Sedentaria</taxon>
        <taxon>Scolecida</taxon>
        <taxon>Capitellidae</taxon>
        <taxon>Capitella</taxon>
    </lineage>
</organism>
<dbReference type="InterPro" id="IPR027968">
    <property type="entry name" value="JHY"/>
</dbReference>
<reference evidence="3 5" key="2">
    <citation type="journal article" date="2013" name="Nature">
        <title>Insights into bilaterian evolution from three spiralian genomes.</title>
        <authorList>
            <person name="Simakov O."/>
            <person name="Marletaz F."/>
            <person name="Cho S.J."/>
            <person name="Edsinger-Gonzales E."/>
            <person name="Havlak P."/>
            <person name="Hellsten U."/>
            <person name="Kuo D.H."/>
            <person name="Larsson T."/>
            <person name="Lv J."/>
            <person name="Arendt D."/>
            <person name="Savage R."/>
            <person name="Osoegawa K."/>
            <person name="de Jong P."/>
            <person name="Grimwood J."/>
            <person name="Chapman J.A."/>
            <person name="Shapiro H."/>
            <person name="Aerts A."/>
            <person name="Otillar R.P."/>
            <person name="Terry A.Y."/>
            <person name="Boore J.L."/>
            <person name="Grigoriev I.V."/>
            <person name="Lindberg D.R."/>
            <person name="Seaver E.C."/>
            <person name="Weisblat D.A."/>
            <person name="Putnam N.H."/>
            <person name="Rokhsar D.S."/>
        </authorList>
    </citation>
    <scope>NUCLEOTIDE SEQUENCE</scope>
    <source>
        <strain evidence="3 5">I ESC-2004</strain>
    </source>
</reference>
<feature type="region of interest" description="Disordered" evidence="2">
    <location>
        <begin position="467"/>
        <end position="577"/>
    </location>
</feature>
<feature type="compositionally biased region" description="Polar residues" evidence="2">
    <location>
        <begin position="856"/>
        <end position="869"/>
    </location>
</feature>
<keyword evidence="5" id="KW-1185">Reference proteome</keyword>
<dbReference type="PANTHER" id="PTHR14726">
    <property type="entry name" value="JHY PROTEIN HOMOLOG"/>
    <property type="match status" value="1"/>
</dbReference>
<feature type="coiled-coil region" evidence="1">
    <location>
        <begin position="282"/>
        <end position="328"/>
    </location>
</feature>
<reference evidence="5" key="1">
    <citation type="submission" date="2012-12" db="EMBL/GenBank/DDBJ databases">
        <authorList>
            <person name="Hellsten U."/>
            <person name="Grimwood J."/>
            <person name="Chapman J.A."/>
            <person name="Shapiro H."/>
            <person name="Aerts A."/>
            <person name="Otillar R.P."/>
            <person name="Terry A.Y."/>
            <person name="Boore J.L."/>
            <person name="Simakov O."/>
            <person name="Marletaz F."/>
            <person name="Cho S.-J."/>
            <person name="Edsinger-Gonzales E."/>
            <person name="Havlak P."/>
            <person name="Kuo D.-H."/>
            <person name="Larsson T."/>
            <person name="Lv J."/>
            <person name="Arendt D."/>
            <person name="Savage R."/>
            <person name="Osoegawa K."/>
            <person name="de Jong P."/>
            <person name="Lindberg D.R."/>
            <person name="Seaver E.C."/>
            <person name="Weisblat D.A."/>
            <person name="Putnam N.H."/>
            <person name="Grigoriev I.V."/>
            <person name="Rokhsar D.S."/>
        </authorList>
    </citation>
    <scope>NUCLEOTIDE SEQUENCE</scope>
    <source>
        <strain evidence="5">I ESC-2004</strain>
    </source>
</reference>
<feature type="region of interest" description="Disordered" evidence="2">
    <location>
        <begin position="419"/>
        <end position="443"/>
    </location>
</feature>
<dbReference type="OrthoDB" id="10057281at2759"/>
<feature type="region of interest" description="Disordered" evidence="2">
    <location>
        <begin position="761"/>
        <end position="810"/>
    </location>
</feature>
<feature type="region of interest" description="Disordered" evidence="2">
    <location>
        <begin position="152"/>
        <end position="186"/>
    </location>
</feature>
<dbReference type="PANTHER" id="PTHR14726:SF1">
    <property type="entry name" value="JHY PROTEIN HOMOLOG"/>
    <property type="match status" value="1"/>
</dbReference>
<sequence>MSYSSLQLKSKHAVVLCMVMDSAQRSTRRSDQGKIVTENPELLALLQENSMEKPMRRVYIESPVIKEEDDSKYRFVSTDVEAFDERQDNALQSSPTARGITQPAESIAVHSNVPQSYDGVRYEDRNMNNSSYSTGHENLSLQTEFVIKNRDGGRLSNASEGSFRRVGLPPVQPIQSPFRRLNKDEEEDKLALEEERRYQEQLRMRLQQQIDIRDIPPLALDSLESPPRPVDSLDQLTDSLDDDSDSTLANDHAGQQNTNNMQSLDDRKTKKNVSWVSQDDERREIEEQLRYEQMEKERLQKQLQERDLEQLKQQQDIQRQQQQLLMQQQQQLQSMMIANQPMMMMAAASQVNPMYSQMQTPLSSHAPMPPQMMHPAGNPPPMMNPQMHPANEQEYYQENVDPNEEYYQEYQQEVDAQYEQYESEGETRESPLIKSLKPSTGPDVDFVESNKKSLGKGQHNTTYSRMLSKRKDLKQVGPSQPSSRIKKPVKKQPLPNREKVPQSLPNSASGFGIVPTHTTVEKPASAENLWHARSRSLMTQKEDQIEGQKPKKNRKPLQPQKSRVAPGKAQPINHTVYTDDGQKVSVDINLKVVSPTPQTAANMQEHPPPHRPALPPSHIPPVAFQPQYPPHLGPPRQAFTNTAYPQQVFASPRQRPIAQDQYTGTGYPQEPYYQEDNYPRDPPLSSPYKILPAIGSADTDVGRQYHSDIEPSIEQISPRLEEQGSYMDAYKKTKNRKFEYKTYTLKDYKSLKNDIKLGGLGPEFENENLREKKDKVTRQREFARQVQEKNKQLGRKPGRPKLPPPGVVEEEAEDDILHRRRIALEYAKSVPKPKVAPKTKNVSPAPDSGTRKASDRTTTTYGLSAKQPTDTYMLDLDELRQRHERERQQVALIQQNIT</sequence>
<name>R7UTG0_CAPTE</name>
<evidence type="ECO:0000256" key="2">
    <source>
        <dbReference type="SAM" id="MobiDB-lite"/>
    </source>
</evidence>
<protein>
    <submittedName>
        <fullName evidence="3 4">Uncharacterized protein</fullName>
    </submittedName>
</protein>
<proteinExistence type="predicted"/>
<accession>R7UTG0</accession>
<feature type="compositionally biased region" description="Basic and acidic residues" evidence="2">
    <location>
        <begin position="767"/>
        <end position="791"/>
    </location>
</feature>
<evidence type="ECO:0000313" key="5">
    <source>
        <dbReference type="Proteomes" id="UP000014760"/>
    </source>
</evidence>
<keyword evidence="1" id="KW-0175">Coiled coil</keyword>
<dbReference type="Proteomes" id="UP000014760">
    <property type="component" value="Unassembled WGS sequence"/>
</dbReference>
<dbReference type="EMBL" id="AMQN01000989">
    <property type="status" value="NOT_ANNOTATED_CDS"/>
    <property type="molecule type" value="Genomic_DNA"/>
</dbReference>
<dbReference type="EnsemblMetazoa" id="CapteT223668">
    <property type="protein sequence ID" value="CapteP223668"/>
    <property type="gene ID" value="CapteG223668"/>
</dbReference>
<evidence type="ECO:0000313" key="3">
    <source>
        <dbReference type="EMBL" id="ELU09475.1"/>
    </source>
</evidence>
<feature type="region of interest" description="Disordered" evidence="2">
    <location>
        <begin position="219"/>
        <end position="282"/>
    </location>
</feature>
<gene>
    <name evidence="3" type="ORF">CAPTEDRAFT_223668</name>
</gene>
<feature type="region of interest" description="Disordered" evidence="2">
    <location>
        <begin position="598"/>
        <end position="617"/>
    </location>
</feature>
<feature type="compositionally biased region" description="Low complexity" evidence="2">
    <location>
        <begin position="829"/>
        <end position="842"/>
    </location>
</feature>